<accession>A0A6B9FS42</accession>
<protein>
    <recommendedName>
        <fullName evidence="1">Double-GTPase 1 domain-containing protein</fullName>
    </recommendedName>
</protein>
<dbReference type="OrthoDB" id="9758793at2"/>
<dbReference type="Proteomes" id="UP000012488">
    <property type="component" value="Chromosome"/>
</dbReference>
<dbReference type="InterPro" id="IPR045530">
    <property type="entry name" value="DO-GTPase1"/>
</dbReference>
<gene>
    <name evidence="2" type="ORF">MMSR116_23750</name>
</gene>
<evidence type="ECO:0000259" key="1">
    <source>
        <dbReference type="Pfam" id="PF19975"/>
    </source>
</evidence>
<feature type="domain" description="Double-GTPase 1" evidence="1">
    <location>
        <begin position="5"/>
        <end position="271"/>
    </location>
</feature>
<name>A0A6B9FS42_9HYPH</name>
<evidence type="ECO:0000313" key="2">
    <source>
        <dbReference type="EMBL" id="QGY04586.1"/>
    </source>
</evidence>
<dbReference type="EMBL" id="CP043538">
    <property type="protein sequence ID" value="QGY04586.1"/>
    <property type="molecule type" value="Genomic_DNA"/>
</dbReference>
<dbReference type="AlphaFoldDB" id="A0A6B9FS42"/>
<dbReference type="KEGG" id="mmes:MMSR116_23750"/>
<dbReference type="RefSeq" id="WP_010686063.1">
    <property type="nucleotide sequence ID" value="NZ_CP043538.1"/>
</dbReference>
<organism evidence="2 3">
    <name type="scientific">Methylobacterium mesophilicum SR1.6/6</name>
    <dbReference type="NCBI Taxonomy" id="908290"/>
    <lineage>
        <taxon>Bacteria</taxon>
        <taxon>Pseudomonadati</taxon>
        <taxon>Pseudomonadota</taxon>
        <taxon>Alphaproteobacteria</taxon>
        <taxon>Hyphomicrobiales</taxon>
        <taxon>Methylobacteriaceae</taxon>
        <taxon>Methylobacterium</taxon>
    </lineage>
</organism>
<reference evidence="2 3" key="1">
    <citation type="journal article" date="2012" name="Genet. Mol. Biol.">
        <title>Analysis of 16S rRNA and mxaF genes revealing insights into Methylobacterium niche-specific plant association.</title>
        <authorList>
            <person name="Dourado M.N."/>
            <person name="Andreote F.D."/>
            <person name="Dini-Andreote F."/>
            <person name="Conti R."/>
            <person name="Araujo J.M."/>
            <person name="Araujo W.L."/>
        </authorList>
    </citation>
    <scope>NUCLEOTIDE SEQUENCE [LARGE SCALE GENOMIC DNA]</scope>
    <source>
        <strain evidence="2 3">SR1.6/6</strain>
    </source>
</reference>
<dbReference type="InterPro" id="IPR027417">
    <property type="entry name" value="P-loop_NTPase"/>
</dbReference>
<evidence type="ECO:0000313" key="3">
    <source>
        <dbReference type="Proteomes" id="UP000012488"/>
    </source>
</evidence>
<proteinExistence type="predicted"/>
<reference evidence="2 3" key="2">
    <citation type="journal article" date="2013" name="Genome Announc.">
        <title>Draft Genome Sequence of Methylobacterium mesophilicum Strain SR1.6/6, Isolated from Citrus sinensis.</title>
        <authorList>
            <person name="Marinho Almeida D."/>
            <person name="Dini-Andreote F."/>
            <person name="Camargo Neves A.A."/>
            <person name="Juca Ramos R.T."/>
            <person name="Andreote F.D."/>
            <person name="Carneiro A.R."/>
            <person name="Oliveira de Souza Lima A."/>
            <person name="Caracciolo Gomes de Sa P.H."/>
            <person name="Ribeiro Barbosa M.S."/>
            <person name="Araujo W.L."/>
            <person name="Silva A."/>
        </authorList>
    </citation>
    <scope>NUCLEOTIDE SEQUENCE [LARGE SCALE GENOMIC DNA]</scope>
    <source>
        <strain evidence="2 3">SR1.6/6</strain>
    </source>
</reference>
<dbReference type="Pfam" id="PF19975">
    <property type="entry name" value="DO-GTPase1"/>
    <property type="match status" value="1"/>
</dbReference>
<dbReference type="SUPFAM" id="SSF52540">
    <property type="entry name" value="P-loop containing nucleoside triphosphate hydrolases"/>
    <property type="match status" value="1"/>
</dbReference>
<sequence>MTRQLIVGMPESGKSTFIAALRHLLLSATVSTELTLTRLADEEKHVNDLETDWLELKKVQRTKPATEGWVEFHVRDAASGTESVLLVPDLRGETFEQPACSGQCQDQLYDAIANASGIALFTSAEREDDALLVSDLGDLLDDSGQIARDEANFFDPYGMPEEVKIVEFLQMANRRPLTPKRRRIAVMVSAWDVIPSDRMPDAWLAEKRPMLAQFLQYNPSLWDLRVYGVSAQGGRLPQDKKRLKAMKPAERIRIVGHRAKPHDLTAPLRWLAGT</sequence>